<accession>A0A0C3G9V3</accession>
<dbReference type="AlphaFoldDB" id="A0A0C3G9V3"/>
<feature type="non-terminal residue" evidence="1">
    <location>
        <position position="140"/>
    </location>
</feature>
<organism evidence="1 2">
    <name type="scientific">Piloderma croceum (strain F 1598)</name>
    <dbReference type="NCBI Taxonomy" id="765440"/>
    <lineage>
        <taxon>Eukaryota</taxon>
        <taxon>Fungi</taxon>
        <taxon>Dikarya</taxon>
        <taxon>Basidiomycota</taxon>
        <taxon>Agaricomycotina</taxon>
        <taxon>Agaricomycetes</taxon>
        <taxon>Agaricomycetidae</taxon>
        <taxon>Atheliales</taxon>
        <taxon>Atheliaceae</taxon>
        <taxon>Piloderma</taxon>
    </lineage>
</organism>
<dbReference type="InParanoid" id="A0A0C3G9V3"/>
<feature type="non-terminal residue" evidence="1">
    <location>
        <position position="1"/>
    </location>
</feature>
<keyword evidence="2" id="KW-1185">Reference proteome</keyword>
<protein>
    <submittedName>
        <fullName evidence="1">Uncharacterized protein</fullName>
    </submittedName>
</protein>
<proteinExistence type="predicted"/>
<evidence type="ECO:0000313" key="2">
    <source>
        <dbReference type="Proteomes" id="UP000054166"/>
    </source>
</evidence>
<evidence type="ECO:0000313" key="1">
    <source>
        <dbReference type="EMBL" id="KIM88514.1"/>
    </source>
</evidence>
<dbReference type="HOGENOM" id="CLU_118656_2_0_1"/>
<name>A0A0C3G9V3_PILCF</name>
<dbReference type="STRING" id="765440.A0A0C3G9V3"/>
<dbReference type="EMBL" id="KN832976">
    <property type="protein sequence ID" value="KIM88514.1"/>
    <property type="molecule type" value="Genomic_DNA"/>
</dbReference>
<reference evidence="1 2" key="1">
    <citation type="submission" date="2014-04" db="EMBL/GenBank/DDBJ databases">
        <authorList>
            <consortium name="DOE Joint Genome Institute"/>
            <person name="Kuo A."/>
            <person name="Tarkka M."/>
            <person name="Buscot F."/>
            <person name="Kohler A."/>
            <person name="Nagy L.G."/>
            <person name="Floudas D."/>
            <person name="Copeland A."/>
            <person name="Barry K.W."/>
            <person name="Cichocki N."/>
            <person name="Veneault-Fourrey C."/>
            <person name="LaButti K."/>
            <person name="Lindquist E.A."/>
            <person name="Lipzen A."/>
            <person name="Lundell T."/>
            <person name="Morin E."/>
            <person name="Murat C."/>
            <person name="Sun H."/>
            <person name="Tunlid A."/>
            <person name="Henrissat B."/>
            <person name="Grigoriev I.V."/>
            <person name="Hibbett D.S."/>
            <person name="Martin F."/>
            <person name="Nordberg H.P."/>
            <person name="Cantor M.N."/>
            <person name="Hua S.X."/>
        </authorList>
    </citation>
    <scope>NUCLEOTIDE SEQUENCE [LARGE SCALE GENOMIC DNA]</scope>
    <source>
        <strain evidence="1 2">F 1598</strain>
    </source>
</reference>
<dbReference type="OrthoDB" id="3258052at2759"/>
<dbReference type="Proteomes" id="UP000054166">
    <property type="component" value="Unassembled WGS sequence"/>
</dbReference>
<gene>
    <name evidence="1" type="ORF">PILCRDRAFT_29561</name>
</gene>
<sequence length="140" mass="16219">VVKAREWGDEWLECLREFTEFQRHTGFPDTGPSLPPAAGVRPPEIAIWMKNRRPWKDVEINKKTFGQQWWAWWFSLQPTSRTFESENRLSLPTSGMDWSQLNKPGKNGFLLIMLALVWWGKASGRDGDWMKAVGDVSIVL</sequence>
<reference evidence="2" key="2">
    <citation type="submission" date="2015-01" db="EMBL/GenBank/DDBJ databases">
        <title>Evolutionary Origins and Diversification of the Mycorrhizal Mutualists.</title>
        <authorList>
            <consortium name="DOE Joint Genome Institute"/>
            <consortium name="Mycorrhizal Genomics Consortium"/>
            <person name="Kohler A."/>
            <person name="Kuo A."/>
            <person name="Nagy L.G."/>
            <person name="Floudas D."/>
            <person name="Copeland A."/>
            <person name="Barry K.W."/>
            <person name="Cichocki N."/>
            <person name="Veneault-Fourrey C."/>
            <person name="LaButti K."/>
            <person name="Lindquist E.A."/>
            <person name="Lipzen A."/>
            <person name="Lundell T."/>
            <person name="Morin E."/>
            <person name="Murat C."/>
            <person name="Riley R."/>
            <person name="Ohm R."/>
            <person name="Sun H."/>
            <person name="Tunlid A."/>
            <person name="Henrissat B."/>
            <person name="Grigoriev I.V."/>
            <person name="Hibbett D.S."/>
            <person name="Martin F."/>
        </authorList>
    </citation>
    <scope>NUCLEOTIDE SEQUENCE [LARGE SCALE GENOMIC DNA]</scope>
    <source>
        <strain evidence="2">F 1598</strain>
    </source>
</reference>